<dbReference type="eggNOG" id="ENOG502ZP44">
    <property type="taxonomic scope" value="Bacteria"/>
</dbReference>
<keyword evidence="1" id="KW-0175">Coiled coil</keyword>
<dbReference type="AlphaFoldDB" id="B4D0L4"/>
<feature type="coiled-coil region" evidence="1">
    <location>
        <begin position="102"/>
        <end position="129"/>
    </location>
</feature>
<evidence type="ECO:0000313" key="2">
    <source>
        <dbReference type="EMBL" id="EDY19876.1"/>
    </source>
</evidence>
<dbReference type="InParanoid" id="B4D0L4"/>
<comment type="caution">
    <text evidence="2">The sequence shown here is derived from an EMBL/GenBank/DDBJ whole genome shotgun (WGS) entry which is preliminary data.</text>
</comment>
<protein>
    <submittedName>
        <fullName evidence="2">Uncharacterized protein</fullName>
    </submittedName>
</protein>
<evidence type="ECO:0000256" key="1">
    <source>
        <dbReference type="SAM" id="Coils"/>
    </source>
</evidence>
<name>B4D0L4_9BACT</name>
<dbReference type="RefSeq" id="WP_006979790.1">
    <property type="nucleotide sequence ID" value="NZ_ABVL01000006.1"/>
</dbReference>
<accession>B4D0L4</accession>
<sequence>MGFGIGIVIFAVVAMALRLLVDVMDEDRVRTYITERHGRLLSCDWTPFGKGWFGERNNRIYEVRYLDPEGNEHHAECKTSMFSGVYFTEDHIIRYSRHRSPKPQVNSRVADLERENRRLREELKRANGSNT</sequence>
<organism evidence="2 3">
    <name type="scientific">Chthoniobacter flavus Ellin428</name>
    <dbReference type="NCBI Taxonomy" id="497964"/>
    <lineage>
        <taxon>Bacteria</taxon>
        <taxon>Pseudomonadati</taxon>
        <taxon>Verrucomicrobiota</taxon>
        <taxon>Spartobacteria</taxon>
        <taxon>Chthoniobacterales</taxon>
        <taxon>Chthoniobacteraceae</taxon>
        <taxon>Chthoniobacter</taxon>
    </lineage>
</organism>
<gene>
    <name evidence="2" type="ORF">CfE428DRAFT_2465</name>
</gene>
<evidence type="ECO:0000313" key="3">
    <source>
        <dbReference type="Proteomes" id="UP000005824"/>
    </source>
</evidence>
<proteinExistence type="predicted"/>
<reference evidence="2 3" key="1">
    <citation type="journal article" date="2011" name="J. Bacteriol.">
        <title>Genome sequence of Chthoniobacter flavus Ellin428, an aerobic heterotrophic soil bacterium.</title>
        <authorList>
            <person name="Kant R."/>
            <person name="van Passel M.W."/>
            <person name="Palva A."/>
            <person name="Lucas S."/>
            <person name="Lapidus A."/>
            <person name="Glavina Del Rio T."/>
            <person name="Dalin E."/>
            <person name="Tice H."/>
            <person name="Bruce D."/>
            <person name="Goodwin L."/>
            <person name="Pitluck S."/>
            <person name="Larimer F.W."/>
            <person name="Land M.L."/>
            <person name="Hauser L."/>
            <person name="Sangwan P."/>
            <person name="de Vos W.M."/>
            <person name="Janssen P.H."/>
            <person name="Smidt H."/>
        </authorList>
    </citation>
    <scope>NUCLEOTIDE SEQUENCE [LARGE SCALE GENOMIC DNA]</scope>
    <source>
        <strain evidence="2 3">Ellin428</strain>
    </source>
</reference>
<dbReference type="EMBL" id="ABVL01000006">
    <property type="protein sequence ID" value="EDY19876.1"/>
    <property type="molecule type" value="Genomic_DNA"/>
</dbReference>
<dbReference type="Proteomes" id="UP000005824">
    <property type="component" value="Unassembled WGS sequence"/>
</dbReference>
<keyword evidence="3" id="KW-1185">Reference proteome</keyword>